<comment type="cofactor">
    <cofactor evidence="7">
        <name>Zn(2+)</name>
        <dbReference type="ChEBI" id="CHEBI:29105"/>
    </cofactor>
    <text evidence="7">Binds 3 Zn(2+) ions.</text>
</comment>
<keyword evidence="7" id="KW-0540">Nuclease</keyword>
<name>A0ABD4TPQ0_9EURY</name>
<feature type="binding site" evidence="7">
    <location>
        <position position="229"/>
    </location>
    <ligand>
        <name>Zn(2+)</name>
        <dbReference type="ChEBI" id="CHEBI:29105"/>
        <label>3</label>
    </ligand>
</feature>
<evidence type="ECO:0000313" key="10">
    <source>
        <dbReference type="Proteomes" id="UP001524383"/>
    </source>
</evidence>
<dbReference type="GO" id="GO:0008270">
    <property type="term" value="F:zinc ion binding"/>
    <property type="evidence" value="ECO:0007669"/>
    <property type="project" value="UniProtKB-UniRule"/>
</dbReference>
<feature type="binding site" evidence="7">
    <location>
        <position position="180"/>
    </location>
    <ligand>
        <name>Zn(2+)</name>
        <dbReference type="ChEBI" id="CHEBI:29105"/>
        <label>3</label>
    </ligand>
</feature>
<dbReference type="InterPro" id="IPR001719">
    <property type="entry name" value="AP_endonuc_2"/>
</dbReference>
<protein>
    <recommendedName>
        <fullName evidence="7">Probable endonuclease 4</fullName>
        <ecNumber evidence="7">3.1.21.2</ecNumber>
    </recommendedName>
    <alternativeName>
        <fullName evidence="7">Endodeoxyribonuclease IV</fullName>
    </alternativeName>
    <alternativeName>
        <fullName evidence="7">Endonuclease IV</fullName>
    </alternativeName>
</protein>
<dbReference type="RefSeq" id="WP_255333222.1">
    <property type="nucleotide sequence ID" value="NZ_VOTZ01000023.1"/>
</dbReference>
<reference evidence="9 10" key="1">
    <citation type="submission" date="2019-08" db="EMBL/GenBank/DDBJ databases">
        <authorList>
            <person name="Chen S.-C."/>
            <person name="Lai M.-C."/>
            <person name="You Y.-T."/>
        </authorList>
    </citation>
    <scope>NUCLEOTIDE SEQUENCE [LARGE SCALE GENOMIC DNA]</scope>
    <source>
        <strain evidence="9 10">P2F9704a</strain>
    </source>
</reference>
<organism evidence="9 10">
    <name type="scientific">Methanocalculus taiwanensis</name>
    <dbReference type="NCBI Taxonomy" id="106207"/>
    <lineage>
        <taxon>Archaea</taxon>
        <taxon>Methanobacteriati</taxon>
        <taxon>Methanobacteriota</taxon>
        <taxon>Stenosarchaea group</taxon>
        <taxon>Methanomicrobia</taxon>
        <taxon>Methanomicrobiales</taxon>
        <taxon>Methanocalculaceae</taxon>
        <taxon>Methanocalculus</taxon>
    </lineage>
</organism>
<dbReference type="PROSITE" id="PS51432">
    <property type="entry name" value="AP_NUCLEASE_F2_4"/>
    <property type="match status" value="1"/>
</dbReference>
<comment type="caution">
    <text evidence="9">The sequence shown here is derived from an EMBL/GenBank/DDBJ whole genome shotgun (WGS) entry which is preliminary data.</text>
</comment>
<feature type="domain" description="Xylose isomerase-like TIM barrel" evidence="8">
    <location>
        <begin position="19"/>
        <end position="268"/>
    </location>
</feature>
<feature type="binding site" evidence="7">
    <location>
        <position position="107"/>
    </location>
    <ligand>
        <name>Zn(2+)</name>
        <dbReference type="ChEBI" id="CHEBI:29105"/>
        <label>1</label>
    </ligand>
</feature>
<dbReference type="EMBL" id="VOTZ01000023">
    <property type="protein sequence ID" value="MCQ1539255.1"/>
    <property type="molecule type" value="Genomic_DNA"/>
</dbReference>
<keyword evidence="2 7" id="KW-0479">Metal-binding</keyword>
<evidence type="ECO:0000256" key="4">
    <source>
        <dbReference type="ARBA" id="ARBA00022801"/>
    </source>
</evidence>
<evidence type="ECO:0000256" key="7">
    <source>
        <dbReference type="HAMAP-Rule" id="MF_00152"/>
    </source>
</evidence>
<evidence type="ECO:0000256" key="3">
    <source>
        <dbReference type="ARBA" id="ARBA00022763"/>
    </source>
</evidence>
<evidence type="ECO:0000256" key="6">
    <source>
        <dbReference type="ARBA" id="ARBA00023204"/>
    </source>
</evidence>
<feature type="binding site" evidence="7">
    <location>
        <position position="143"/>
    </location>
    <ligand>
        <name>Zn(2+)</name>
        <dbReference type="ChEBI" id="CHEBI:29105"/>
        <label>2</label>
    </ligand>
</feature>
<dbReference type="InterPro" id="IPR036237">
    <property type="entry name" value="Xyl_isomerase-like_sf"/>
</dbReference>
<dbReference type="GO" id="GO:0006281">
    <property type="term" value="P:DNA repair"/>
    <property type="evidence" value="ECO:0007669"/>
    <property type="project" value="UniProtKB-UniRule"/>
</dbReference>
<evidence type="ECO:0000259" key="8">
    <source>
        <dbReference type="Pfam" id="PF01261"/>
    </source>
</evidence>
<keyword evidence="6 7" id="KW-0234">DNA repair</keyword>
<comment type="function">
    <text evidence="7">Endonuclease IV plays a role in DNA repair. It cleaves phosphodiester bonds at apurinic or apyrimidinic (AP) sites, generating a 3'-hydroxyl group and a 5'-terminal sugar phosphate.</text>
</comment>
<dbReference type="SUPFAM" id="SSF51658">
    <property type="entry name" value="Xylose isomerase-like"/>
    <property type="match status" value="1"/>
</dbReference>
<dbReference type="PANTHER" id="PTHR21445:SF0">
    <property type="entry name" value="APURINIC-APYRIMIDINIC ENDONUCLEASE"/>
    <property type="match status" value="1"/>
</dbReference>
<dbReference type="HAMAP" id="MF_00152">
    <property type="entry name" value="Nfo"/>
    <property type="match status" value="1"/>
</dbReference>
<dbReference type="Gene3D" id="3.20.20.150">
    <property type="entry name" value="Divalent-metal-dependent TIM barrel enzymes"/>
    <property type="match status" value="1"/>
</dbReference>
<feature type="binding site" evidence="7">
    <location>
        <position position="143"/>
    </location>
    <ligand>
        <name>Zn(2+)</name>
        <dbReference type="ChEBI" id="CHEBI:29105"/>
        <label>1</label>
    </ligand>
</feature>
<dbReference type="Pfam" id="PF01261">
    <property type="entry name" value="AP_endonuc_2"/>
    <property type="match status" value="1"/>
</dbReference>
<dbReference type="InterPro" id="IPR013022">
    <property type="entry name" value="Xyl_isomerase-like_TIM-brl"/>
</dbReference>
<dbReference type="AlphaFoldDB" id="A0ABD4TPQ0"/>
<feature type="binding site" evidence="7">
    <location>
        <position position="214"/>
    </location>
    <ligand>
        <name>Zn(2+)</name>
        <dbReference type="ChEBI" id="CHEBI:29105"/>
        <label>2</label>
    </ligand>
</feature>
<dbReference type="GO" id="GO:0008833">
    <property type="term" value="F:deoxyribonuclease IV (phage-T4-induced) activity"/>
    <property type="evidence" value="ECO:0007669"/>
    <property type="project" value="UniProtKB-UniRule"/>
</dbReference>
<dbReference type="NCBIfam" id="TIGR00587">
    <property type="entry name" value="nfo"/>
    <property type="match status" value="1"/>
</dbReference>
<evidence type="ECO:0000256" key="5">
    <source>
        <dbReference type="ARBA" id="ARBA00022833"/>
    </source>
</evidence>
<accession>A0ABD4TPQ0</accession>
<proteinExistence type="inferred from homology"/>
<sequence length="280" mass="30515">MVTIGVHVSIAGSIDRAVSRAVERGCDTFQIFSRNPRGWSYKPLAEESAITFIRELKVSGIGPAVVHMPYLPNFASEKEGVYSRSVESLIVELSRCYALSVPFLVTHLGHHGSSGKQSGRRRVADAINSALEDAPAGVFLVLENTAGEKNSVGSDLADIGDIIGKIHEQKRIKVCFDTCHAFAAGYDLRTPEVVGETFDMFDADIGLDRLSVIHLNDTKGTLGSGLDRHEHIGLGQIGEEGIRSVLRHPRLRNLPFIMETPEDDTRDDIGNIARARELAA</sequence>
<keyword evidence="10" id="KW-1185">Reference proteome</keyword>
<dbReference type="PANTHER" id="PTHR21445">
    <property type="entry name" value="ENDONUCLEASE IV ENDODEOXYRIBONUCLEASE IV"/>
    <property type="match status" value="1"/>
</dbReference>
<dbReference type="Proteomes" id="UP001524383">
    <property type="component" value="Unassembled WGS sequence"/>
</dbReference>
<keyword evidence="7" id="KW-0255">Endonuclease</keyword>
<comment type="catalytic activity">
    <reaction evidence="7">
        <text>Endonucleolytic cleavage to 5'-phosphooligonucleotide end-products.</text>
        <dbReference type="EC" id="3.1.21.2"/>
    </reaction>
</comment>
<feature type="binding site" evidence="7">
    <location>
        <position position="227"/>
    </location>
    <ligand>
        <name>Zn(2+)</name>
        <dbReference type="ChEBI" id="CHEBI:29105"/>
        <label>3</label>
    </ligand>
</feature>
<evidence type="ECO:0000256" key="1">
    <source>
        <dbReference type="ARBA" id="ARBA00005340"/>
    </source>
</evidence>
<keyword evidence="4 7" id="KW-0378">Hydrolase</keyword>
<evidence type="ECO:0000256" key="2">
    <source>
        <dbReference type="ARBA" id="ARBA00022723"/>
    </source>
</evidence>
<gene>
    <name evidence="7" type="primary">nfo</name>
    <name evidence="9" type="ORF">FTO68_09715</name>
</gene>
<evidence type="ECO:0000313" key="9">
    <source>
        <dbReference type="EMBL" id="MCQ1539255.1"/>
    </source>
</evidence>
<dbReference type="EC" id="3.1.21.2" evidence="7"/>
<feature type="binding site" evidence="7">
    <location>
        <position position="177"/>
    </location>
    <ligand>
        <name>Zn(2+)</name>
        <dbReference type="ChEBI" id="CHEBI:29105"/>
        <label>2</label>
    </ligand>
</feature>
<dbReference type="SMART" id="SM00518">
    <property type="entry name" value="AP2Ec"/>
    <property type="match status" value="1"/>
</dbReference>
<comment type="similarity">
    <text evidence="1 7">Belongs to the AP endonuclease 2 family.</text>
</comment>
<dbReference type="FunFam" id="3.20.20.150:FF:000001">
    <property type="entry name" value="Probable endonuclease 4"/>
    <property type="match status" value="1"/>
</dbReference>
<dbReference type="CDD" id="cd00019">
    <property type="entry name" value="AP2Ec"/>
    <property type="match status" value="1"/>
</dbReference>
<feature type="binding site" evidence="7">
    <location>
        <position position="259"/>
    </location>
    <ligand>
        <name>Zn(2+)</name>
        <dbReference type="ChEBI" id="CHEBI:29105"/>
        <label>2</label>
    </ligand>
</feature>
<feature type="binding site" evidence="7">
    <location>
        <position position="67"/>
    </location>
    <ligand>
        <name>Zn(2+)</name>
        <dbReference type="ChEBI" id="CHEBI:29105"/>
        <label>1</label>
    </ligand>
</feature>
<keyword evidence="5 7" id="KW-0862">Zinc</keyword>
<keyword evidence="3 7" id="KW-0227">DNA damage</keyword>